<feature type="transmembrane region" description="Helical" evidence="1">
    <location>
        <begin position="45"/>
        <end position="67"/>
    </location>
</feature>
<dbReference type="EMBL" id="CP002551">
    <property type="protein sequence ID" value="ADZ10193.1"/>
    <property type="molecule type" value="Genomic_DNA"/>
</dbReference>
<feature type="transmembrane region" description="Helical" evidence="1">
    <location>
        <begin position="12"/>
        <end position="33"/>
    </location>
</feature>
<dbReference type="eggNOG" id="arCOG14013">
    <property type="taxonomic scope" value="Archaea"/>
</dbReference>
<protein>
    <submittedName>
        <fullName evidence="2">Uncharacterized protein</fullName>
    </submittedName>
</protein>
<reference evidence="2 3" key="2">
    <citation type="journal article" date="2014" name="Int. J. Syst. Evol. Microbiol.">
        <title>Methanobacterium paludis sp. nov. and a novel strain of Methanobacterium lacus isolated from northern peatlands.</title>
        <authorList>
            <person name="Cadillo-Quiroz H."/>
            <person name="Brauer S.L."/>
            <person name="Goodson N."/>
            <person name="Yavitt J.B."/>
            <person name="Zinder S.H."/>
        </authorList>
    </citation>
    <scope>NUCLEOTIDE SEQUENCE [LARGE SCALE GENOMIC DNA]</scope>
    <source>
        <strain evidence="2 3">AL-21</strain>
    </source>
</reference>
<dbReference type="RefSeq" id="WP_013645544.1">
    <property type="nucleotide sequence ID" value="NC_015216.1"/>
</dbReference>
<dbReference type="Proteomes" id="UP000007490">
    <property type="component" value="Chromosome"/>
</dbReference>
<keyword evidence="1" id="KW-1133">Transmembrane helix</keyword>
<reference evidence="3" key="1">
    <citation type="submission" date="2011-02" db="EMBL/GenBank/DDBJ databases">
        <title>Complete sequence of Methanobacterium sp. AL-21.</title>
        <authorList>
            <consortium name="US DOE Joint Genome Institute"/>
            <person name="Lucas S."/>
            <person name="Copeland A."/>
            <person name="Lapidus A."/>
            <person name="Cheng J.-F."/>
            <person name="Goodwin L."/>
            <person name="Pitluck S."/>
            <person name="Chertkov O."/>
            <person name="Detter J.C."/>
            <person name="Han C."/>
            <person name="Tapia R."/>
            <person name="Land M."/>
            <person name="Hauser L."/>
            <person name="Kyrpides N."/>
            <person name="Ivanova N."/>
            <person name="Mikhailova N."/>
            <person name="Pagani I."/>
            <person name="Cadillo-Quiroz H."/>
            <person name="Imachi H."/>
            <person name="Zinder S."/>
            <person name="Liu W."/>
            <person name="Woyke T."/>
        </authorList>
    </citation>
    <scope>NUCLEOTIDE SEQUENCE [LARGE SCALE GENOMIC DNA]</scope>
    <source>
        <strain evidence="3">AL-21</strain>
    </source>
</reference>
<keyword evidence="1" id="KW-0812">Transmembrane</keyword>
<dbReference type="KEGG" id="mel:Metbo_1973"/>
<keyword evidence="3" id="KW-1185">Reference proteome</keyword>
<evidence type="ECO:0000256" key="1">
    <source>
        <dbReference type="SAM" id="Phobius"/>
    </source>
</evidence>
<proteinExistence type="predicted"/>
<dbReference type="AlphaFoldDB" id="F0TB47"/>
<evidence type="ECO:0000313" key="3">
    <source>
        <dbReference type="Proteomes" id="UP000007490"/>
    </source>
</evidence>
<dbReference type="OrthoDB" id="70766at2157"/>
<dbReference type="HOGENOM" id="CLU_2519778_0_0_2"/>
<evidence type="ECO:0000313" key="2">
    <source>
        <dbReference type="EMBL" id="ADZ10193.1"/>
    </source>
</evidence>
<sequence precursor="true">MAEIKKNKLKAIIGALITFIVVGLLAVQAMFFLKGYAPSTNMMNHQFLVSIGFLIGILAASYVYTYLQGEDRSSWLYDKDGKEK</sequence>
<organism evidence="2 3">
    <name type="scientific">Methanobacterium lacus (strain AL-21)</name>
    <dbReference type="NCBI Taxonomy" id="877455"/>
    <lineage>
        <taxon>Archaea</taxon>
        <taxon>Methanobacteriati</taxon>
        <taxon>Methanobacteriota</taxon>
        <taxon>Methanomada group</taxon>
        <taxon>Methanobacteria</taxon>
        <taxon>Methanobacteriales</taxon>
        <taxon>Methanobacteriaceae</taxon>
        <taxon>Methanobacterium</taxon>
    </lineage>
</organism>
<gene>
    <name evidence="2" type="ordered locus">Metbo_1973</name>
</gene>
<name>F0TB47_METLA</name>
<keyword evidence="1" id="KW-0472">Membrane</keyword>
<accession>F0TB47</accession>
<dbReference type="GeneID" id="10278433"/>